<feature type="compositionally biased region" description="Basic and acidic residues" evidence="1">
    <location>
        <begin position="71"/>
        <end position="84"/>
    </location>
</feature>
<name>A0A1Y2F7G4_9BASI</name>
<feature type="compositionally biased region" description="Basic and acidic residues" evidence="1">
    <location>
        <begin position="25"/>
        <end position="38"/>
    </location>
</feature>
<reference evidence="2 3" key="1">
    <citation type="submission" date="2016-07" db="EMBL/GenBank/DDBJ databases">
        <title>Pervasive Adenine N6-methylation of Active Genes in Fungi.</title>
        <authorList>
            <consortium name="DOE Joint Genome Institute"/>
            <person name="Mondo S.J."/>
            <person name="Dannebaum R.O."/>
            <person name="Kuo R.C."/>
            <person name="Labutti K."/>
            <person name="Haridas S."/>
            <person name="Kuo A."/>
            <person name="Salamov A."/>
            <person name="Ahrendt S.R."/>
            <person name="Lipzen A."/>
            <person name="Sullivan W."/>
            <person name="Andreopoulos W.B."/>
            <person name="Clum A."/>
            <person name="Lindquist E."/>
            <person name="Daum C."/>
            <person name="Ramamoorthy G.K."/>
            <person name="Gryganskyi A."/>
            <person name="Culley D."/>
            <person name="Magnuson J.K."/>
            <person name="James T.Y."/>
            <person name="O'Malley M.A."/>
            <person name="Stajich J.E."/>
            <person name="Spatafora J.W."/>
            <person name="Visel A."/>
            <person name="Grigoriev I.V."/>
        </authorList>
    </citation>
    <scope>NUCLEOTIDE SEQUENCE [LARGE SCALE GENOMIC DNA]</scope>
    <source>
        <strain evidence="2 3">62-1032</strain>
    </source>
</reference>
<evidence type="ECO:0000313" key="3">
    <source>
        <dbReference type="Proteomes" id="UP000193467"/>
    </source>
</evidence>
<feature type="compositionally biased region" description="Polar residues" evidence="1">
    <location>
        <begin position="1"/>
        <end position="15"/>
    </location>
</feature>
<feature type="compositionally biased region" description="Low complexity" evidence="1">
    <location>
        <begin position="262"/>
        <end position="284"/>
    </location>
</feature>
<dbReference type="OrthoDB" id="2530368at2759"/>
<feature type="compositionally biased region" description="Polar residues" evidence="1">
    <location>
        <begin position="237"/>
        <end position="253"/>
    </location>
</feature>
<dbReference type="AlphaFoldDB" id="A0A1Y2F7G4"/>
<feature type="compositionally biased region" description="Basic residues" evidence="1">
    <location>
        <begin position="392"/>
        <end position="404"/>
    </location>
</feature>
<feature type="region of interest" description="Disordered" evidence="1">
    <location>
        <begin position="392"/>
        <end position="463"/>
    </location>
</feature>
<feature type="compositionally biased region" description="Low complexity" evidence="1">
    <location>
        <begin position="93"/>
        <end position="129"/>
    </location>
</feature>
<gene>
    <name evidence="2" type="ORF">BCR35DRAFT_304635</name>
</gene>
<evidence type="ECO:0000256" key="1">
    <source>
        <dbReference type="SAM" id="MobiDB-lite"/>
    </source>
</evidence>
<evidence type="ECO:0000313" key="2">
    <source>
        <dbReference type="EMBL" id="ORY79799.1"/>
    </source>
</evidence>
<comment type="caution">
    <text evidence="2">The sequence shown here is derived from an EMBL/GenBank/DDBJ whole genome shotgun (WGS) entry which is preliminary data.</text>
</comment>
<feature type="region of interest" description="Disordered" evidence="1">
    <location>
        <begin position="200"/>
        <end position="292"/>
    </location>
</feature>
<organism evidence="2 3">
    <name type="scientific">Leucosporidium creatinivorum</name>
    <dbReference type="NCBI Taxonomy" id="106004"/>
    <lineage>
        <taxon>Eukaryota</taxon>
        <taxon>Fungi</taxon>
        <taxon>Dikarya</taxon>
        <taxon>Basidiomycota</taxon>
        <taxon>Pucciniomycotina</taxon>
        <taxon>Microbotryomycetes</taxon>
        <taxon>Leucosporidiales</taxon>
        <taxon>Leucosporidium</taxon>
    </lineage>
</organism>
<accession>A0A1Y2F7G4</accession>
<feature type="compositionally biased region" description="Pro residues" evidence="1">
    <location>
        <begin position="440"/>
        <end position="454"/>
    </location>
</feature>
<sequence length="555" mass="60449">MEQQQYAPAIQSSSLPRPAVALETTEQRNVMETKDARGEGSIGEAVGGRDKTEGSMAELDALDGPVDVDSAQERHSSEVAREAPVEVARPGRLPLASPSSSRTPSPSASRSPSPSPSSTSNSPSLASRTYSSREDFYESVRELLKNSHGVTMWKAYESDDYVVVSCGRRKATGCRWRMRANRRDSEGGECWTVVERSRNFNHDHGEGDVGSHAEQESEMNGEETADAPNPSPPESLQRPSRTSTTSANAGRSSTLRKRRLTVSHPPSSSTRSPASVRPSPASTSQGICPYIPNAPKVNDRYASIDAAILSYEQIVVPVLGINVSQTERTNTGISLSCNRRARSGATYCGYRIVLRKDEHKGDWVVAPGSRLKHSHGPRQEILNDPSWRPHKRKLGVIANRKRARREPSNSESEAEATSDDEYDSHAISSSANRRYLPLPARAPRPPPLIDPPAAPSIHQPRFTSSPAASLLTTSTFLPTLTLFLSSLHPSLSSLASTLFAAGITDMALLVRFAGIEEELRDAFLTDVGVGLLQKRLLRKVLREAKAREWVGAQGY</sequence>
<feature type="compositionally biased region" description="Basic and acidic residues" evidence="1">
    <location>
        <begin position="200"/>
        <end position="215"/>
    </location>
</feature>
<dbReference type="Proteomes" id="UP000193467">
    <property type="component" value="Unassembled WGS sequence"/>
</dbReference>
<feature type="compositionally biased region" description="Acidic residues" evidence="1">
    <location>
        <begin position="216"/>
        <end position="225"/>
    </location>
</feature>
<feature type="compositionally biased region" description="Acidic residues" evidence="1">
    <location>
        <begin position="412"/>
        <end position="422"/>
    </location>
</feature>
<protein>
    <submittedName>
        <fullName evidence="2">Uncharacterized protein</fullName>
    </submittedName>
</protein>
<feature type="region of interest" description="Disordered" evidence="1">
    <location>
        <begin position="1"/>
        <end position="130"/>
    </location>
</feature>
<keyword evidence="3" id="KW-1185">Reference proteome</keyword>
<proteinExistence type="predicted"/>
<dbReference type="EMBL" id="MCGR01000026">
    <property type="protein sequence ID" value="ORY79799.1"/>
    <property type="molecule type" value="Genomic_DNA"/>
</dbReference>
<dbReference type="InParanoid" id="A0A1Y2F7G4"/>